<gene>
    <name evidence="6" type="ORF">CTheo_6019</name>
</gene>
<dbReference type="InterPro" id="IPR010497">
    <property type="entry name" value="Epoxide_hydro_N"/>
</dbReference>
<evidence type="ECO:0000256" key="1">
    <source>
        <dbReference type="ARBA" id="ARBA00010088"/>
    </source>
</evidence>
<proteinExistence type="inferred from homology"/>
<dbReference type="InterPro" id="IPR002347">
    <property type="entry name" value="SDR_fam"/>
</dbReference>
<dbReference type="AlphaFoldDB" id="A0A5N5QGY4"/>
<evidence type="ECO:0000256" key="4">
    <source>
        <dbReference type="SAM" id="SignalP"/>
    </source>
</evidence>
<dbReference type="InterPro" id="IPR036291">
    <property type="entry name" value="NAD(P)-bd_dom_sf"/>
</dbReference>
<dbReference type="EMBL" id="SSOP01000162">
    <property type="protein sequence ID" value="KAB5590547.1"/>
    <property type="molecule type" value="Genomic_DNA"/>
</dbReference>
<dbReference type="SUPFAM" id="SSF51735">
    <property type="entry name" value="NAD(P)-binding Rossmann-fold domains"/>
    <property type="match status" value="1"/>
</dbReference>
<sequence length="680" mass="74982">MYSLTRLVALTLSLGVVIADTSAPTPKEFKVSVSASEIKRTKNLLQGQRLPNELVVPGADFSYGTELSWMNQAKNALVNFDWRTAEKTLNAFKQYLATIEGTNIHYIYEKSSAKNAIPLLLLHGWGSTVSEFNKVIKPLVNPPAGEQAFDVVAPSLPGIGYSSMVQKVNATVVDNARIFDTLMTRVLGYKTYVAQGGDFGAINLRQLQKKHSDTMKLALFEGFPAPRPANETDDSQLPAYERRLLELVAYFQAVGTGYLVEQTTKVSTIGLTMYDHPQGFLSYLGEKYVMIQNWSNFTSAVNATFLDELLTVVLYQQYTNTIHTGMAMYQLNGNKYIFDAFAENPAGQAPFGVHHFEGEFYLSPRSWIAQQGPLTWHKYHTRGGHFGADRVCGRLYSRLPRILRQFVLATTWGGSQDGLITLPSVWVIPGPPPTSSFQEMPATTWLVTGSSRGIGLECVTHLAQNPNNIIFATCRNPEIAKRLKELAADNKMHVYIVALDVADERSIVRAADTLGDILGQLPGQAGLDYVLQNAAIQTLAGDGDDCLTLEASSFRDIMSTNVLGPALVMKYMHPHLKKSSRPVVVNFSSGLASVAMDLGARSTSYSISKAALNMLTYKQTKTCPDMIVLSVHPGWVKTDMGTDKAPLEPSYVVDKIIQLLQRVTLEDSGKFMRYDGKLES</sequence>
<dbReference type="GO" id="GO:0004301">
    <property type="term" value="F:epoxide hydrolase activity"/>
    <property type="evidence" value="ECO:0007669"/>
    <property type="project" value="TreeGrafter"/>
</dbReference>
<dbReference type="SUPFAM" id="SSF53474">
    <property type="entry name" value="alpha/beta-Hydrolases"/>
    <property type="match status" value="1"/>
</dbReference>
<keyword evidence="4" id="KW-0732">Signal</keyword>
<feature type="domain" description="Epoxide hydrolase N-terminal" evidence="5">
    <location>
        <begin position="27"/>
        <end position="132"/>
    </location>
</feature>
<evidence type="ECO:0000313" key="7">
    <source>
        <dbReference type="Proteomes" id="UP000383932"/>
    </source>
</evidence>
<dbReference type="PRINTS" id="PR00081">
    <property type="entry name" value="GDHRDH"/>
</dbReference>
<evidence type="ECO:0000256" key="3">
    <source>
        <dbReference type="ARBA" id="ARBA00022801"/>
    </source>
</evidence>
<dbReference type="Gene3D" id="3.40.50.720">
    <property type="entry name" value="NAD(P)-binding Rossmann-like Domain"/>
    <property type="match status" value="1"/>
</dbReference>
<feature type="chain" id="PRO_5024287213" description="Epoxide hydrolase N-terminal domain-containing protein" evidence="4">
    <location>
        <begin position="20"/>
        <end position="680"/>
    </location>
</feature>
<protein>
    <recommendedName>
        <fullName evidence="5">Epoxide hydrolase N-terminal domain-containing protein</fullName>
    </recommendedName>
</protein>
<comment type="caution">
    <text evidence="6">The sequence shown here is derived from an EMBL/GenBank/DDBJ whole genome shotgun (WGS) entry which is preliminary data.</text>
</comment>
<reference evidence="6 7" key="1">
    <citation type="journal article" date="2019" name="Fungal Biol. Biotechnol.">
        <title>Draft genome sequence of fastidious pathogen Ceratobasidium theobromae, which causes vascular-streak dieback in Theobroma cacao.</title>
        <authorList>
            <person name="Ali S.S."/>
            <person name="Asman A."/>
            <person name="Shao J."/>
            <person name="Firmansyah A.P."/>
            <person name="Susilo A.W."/>
            <person name="Rosmana A."/>
            <person name="McMahon P."/>
            <person name="Junaid M."/>
            <person name="Guest D."/>
            <person name="Kheng T.Y."/>
            <person name="Meinhardt L.W."/>
            <person name="Bailey B.A."/>
        </authorList>
    </citation>
    <scope>NUCLEOTIDE SEQUENCE [LARGE SCALE GENOMIC DNA]</scope>
    <source>
        <strain evidence="6 7">CT2</strain>
    </source>
</reference>
<keyword evidence="7" id="KW-1185">Reference proteome</keyword>
<keyword evidence="2" id="KW-0058">Aromatic hydrocarbons catabolism</keyword>
<organism evidence="6 7">
    <name type="scientific">Ceratobasidium theobromae</name>
    <dbReference type="NCBI Taxonomy" id="1582974"/>
    <lineage>
        <taxon>Eukaryota</taxon>
        <taxon>Fungi</taxon>
        <taxon>Dikarya</taxon>
        <taxon>Basidiomycota</taxon>
        <taxon>Agaricomycotina</taxon>
        <taxon>Agaricomycetes</taxon>
        <taxon>Cantharellales</taxon>
        <taxon>Ceratobasidiaceae</taxon>
        <taxon>Ceratobasidium</taxon>
    </lineage>
</organism>
<name>A0A5N5QGY4_9AGAM</name>
<keyword evidence="3" id="KW-0378">Hydrolase</keyword>
<evidence type="ECO:0000256" key="2">
    <source>
        <dbReference type="ARBA" id="ARBA00022797"/>
    </source>
</evidence>
<dbReference type="GO" id="GO:0097176">
    <property type="term" value="P:epoxide metabolic process"/>
    <property type="evidence" value="ECO:0007669"/>
    <property type="project" value="TreeGrafter"/>
</dbReference>
<feature type="signal peptide" evidence="4">
    <location>
        <begin position="1"/>
        <end position="19"/>
    </location>
</feature>
<dbReference type="PANTHER" id="PTHR21661">
    <property type="entry name" value="EPOXIDE HYDROLASE 1-RELATED"/>
    <property type="match status" value="1"/>
</dbReference>
<dbReference type="Gene3D" id="3.40.50.1820">
    <property type="entry name" value="alpha/beta hydrolase"/>
    <property type="match status" value="1"/>
</dbReference>
<dbReference type="Pfam" id="PF06441">
    <property type="entry name" value="EHN"/>
    <property type="match status" value="1"/>
</dbReference>
<dbReference type="PANTHER" id="PTHR21661:SF35">
    <property type="entry name" value="EPOXIDE HYDROLASE"/>
    <property type="match status" value="1"/>
</dbReference>
<dbReference type="InterPro" id="IPR029058">
    <property type="entry name" value="AB_hydrolase_fold"/>
</dbReference>
<comment type="similarity">
    <text evidence="1">Belongs to the peptidase S33 family.</text>
</comment>
<evidence type="ECO:0000313" key="6">
    <source>
        <dbReference type="EMBL" id="KAB5590547.1"/>
    </source>
</evidence>
<dbReference type="OrthoDB" id="9876299at2759"/>
<evidence type="ECO:0000259" key="5">
    <source>
        <dbReference type="Pfam" id="PF06441"/>
    </source>
</evidence>
<accession>A0A5N5QGY4</accession>
<dbReference type="CDD" id="cd05325">
    <property type="entry name" value="carb_red_sniffer_like_SDR_c"/>
    <property type="match status" value="1"/>
</dbReference>
<dbReference type="Pfam" id="PF00106">
    <property type="entry name" value="adh_short"/>
    <property type="match status" value="1"/>
</dbReference>
<dbReference type="Proteomes" id="UP000383932">
    <property type="component" value="Unassembled WGS sequence"/>
</dbReference>